<comment type="caution">
    <text evidence="2">The sequence shown here is derived from an EMBL/GenBank/DDBJ whole genome shotgun (WGS) entry which is preliminary data.</text>
</comment>
<organism evidence="2 3">
    <name type="scientific">Suillus fuscotomentosus</name>
    <dbReference type="NCBI Taxonomy" id="1912939"/>
    <lineage>
        <taxon>Eukaryota</taxon>
        <taxon>Fungi</taxon>
        <taxon>Dikarya</taxon>
        <taxon>Basidiomycota</taxon>
        <taxon>Agaricomycotina</taxon>
        <taxon>Agaricomycetes</taxon>
        <taxon>Agaricomycetidae</taxon>
        <taxon>Boletales</taxon>
        <taxon>Suillineae</taxon>
        <taxon>Suillaceae</taxon>
        <taxon>Suillus</taxon>
    </lineage>
</organism>
<evidence type="ECO:0000313" key="3">
    <source>
        <dbReference type="Proteomes" id="UP001195769"/>
    </source>
</evidence>
<proteinExistence type="predicted"/>
<feature type="non-terminal residue" evidence="2">
    <location>
        <position position="1"/>
    </location>
</feature>
<accession>A0AAD4E1L9</accession>
<dbReference type="RefSeq" id="XP_041223466.1">
    <property type="nucleotide sequence ID" value="XM_041373478.1"/>
</dbReference>
<dbReference type="Proteomes" id="UP001195769">
    <property type="component" value="Unassembled WGS sequence"/>
</dbReference>
<evidence type="ECO:0000313" key="2">
    <source>
        <dbReference type="EMBL" id="KAG1897890.1"/>
    </source>
</evidence>
<dbReference type="AlphaFoldDB" id="A0AAD4E1L9"/>
<reference evidence="2" key="1">
    <citation type="journal article" date="2020" name="New Phytol.">
        <title>Comparative genomics reveals dynamic genome evolution in host specialist ectomycorrhizal fungi.</title>
        <authorList>
            <person name="Lofgren L.A."/>
            <person name="Nguyen N.H."/>
            <person name="Vilgalys R."/>
            <person name="Ruytinx J."/>
            <person name="Liao H.L."/>
            <person name="Branco S."/>
            <person name="Kuo A."/>
            <person name="LaButti K."/>
            <person name="Lipzen A."/>
            <person name="Andreopoulos W."/>
            <person name="Pangilinan J."/>
            <person name="Riley R."/>
            <person name="Hundley H."/>
            <person name="Na H."/>
            <person name="Barry K."/>
            <person name="Grigoriev I.V."/>
            <person name="Stajich J.E."/>
            <person name="Kennedy P.G."/>
        </authorList>
    </citation>
    <scope>NUCLEOTIDE SEQUENCE</scope>
    <source>
        <strain evidence="2">FC203</strain>
    </source>
</reference>
<gene>
    <name evidence="2" type="ORF">F5891DRAFT_901886</name>
</gene>
<dbReference type="GeneID" id="64667776"/>
<dbReference type="InterPro" id="IPR024983">
    <property type="entry name" value="CHAT_dom"/>
</dbReference>
<feature type="non-terminal residue" evidence="2">
    <location>
        <position position="134"/>
    </location>
</feature>
<dbReference type="EMBL" id="JABBWK010000043">
    <property type="protein sequence ID" value="KAG1897890.1"/>
    <property type="molecule type" value="Genomic_DNA"/>
</dbReference>
<dbReference type="Pfam" id="PF12770">
    <property type="entry name" value="CHAT"/>
    <property type="match status" value="1"/>
</dbReference>
<evidence type="ECO:0000259" key="1">
    <source>
        <dbReference type="Pfam" id="PF12770"/>
    </source>
</evidence>
<sequence>LEDGNATIEGAFDALNRDQWLHLACHGMPNRQQPFESSFAMRDRPLMIKDTIRSNWQNPQFAFLTACHTTVGDEESPDELIHLAPAMRFRSVRGSMWSVDDKIVQEVVSAFYENMVDEGRLDCTRAAMALQKAV</sequence>
<keyword evidence="3" id="KW-1185">Reference proteome</keyword>
<protein>
    <submittedName>
        <fullName evidence="2">CHAT domain-containing protein</fullName>
    </submittedName>
</protein>
<feature type="domain" description="CHAT" evidence="1">
    <location>
        <begin position="5"/>
        <end position="129"/>
    </location>
</feature>
<name>A0AAD4E1L9_9AGAM</name>